<organism evidence="10 11">
    <name type="scientific">Sphingomicrobium clamense</name>
    <dbReference type="NCBI Taxonomy" id="2851013"/>
    <lineage>
        <taxon>Bacteria</taxon>
        <taxon>Pseudomonadati</taxon>
        <taxon>Pseudomonadota</taxon>
        <taxon>Alphaproteobacteria</taxon>
        <taxon>Sphingomonadales</taxon>
        <taxon>Sphingomonadaceae</taxon>
        <taxon>Sphingomicrobium</taxon>
    </lineage>
</organism>
<evidence type="ECO:0000256" key="5">
    <source>
        <dbReference type="ARBA" id="ARBA00023134"/>
    </source>
</evidence>
<dbReference type="Proteomes" id="UP000698028">
    <property type="component" value="Unassembled WGS sequence"/>
</dbReference>
<keyword evidence="4 7" id="KW-0067">ATP-binding</keyword>
<dbReference type="HAMAP" id="MF_00065">
    <property type="entry name" value="Adenylyl_sulf_kinase"/>
    <property type="match status" value="1"/>
</dbReference>
<dbReference type="Pfam" id="PF01583">
    <property type="entry name" value="APS_kinase"/>
    <property type="match status" value="1"/>
</dbReference>
<dbReference type="InterPro" id="IPR050100">
    <property type="entry name" value="TRAFAC_GTPase_members"/>
</dbReference>
<evidence type="ECO:0000256" key="4">
    <source>
        <dbReference type="ARBA" id="ARBA00022840"/>
    </source>
</evidence>
<dbReference type="EC" id="2.7.1.25" evidence="8"/>
<dbReference type="CDD" id="cd03695">
    <property type="entry name" value="CysN_NodQ_II"/>
    <property type="match status" value="1"/>
</dbReference>
<evidence type="ECO:0000256" key="2">
    <source>
        <dbReference type="ARBA" id="ARBA00022679"/>
    </source>
</evidence>
<comment type="similarity">
    <text evidence="8">Belongs to the APS kinase family.</text>
</comment>
<comment type="subunit">
    <text evidence="7">Heterodimer composed of CysD, the smaller subunit, and CysN.</text>
</comment>
<keyword evidence="11" id="KW-1185">Reference proteome</keyword>
<name>A0ABS6V7X9_9SPHN</name>
<protein>
    <recommendedName>
        <fullName evidence="7 8">Multifunctional fusion protein</fullName>
    </recommendedName>
    <domain>
        <recommendedName>
            <fullName evidence="7">Sulfate adenylyltransferase subunit 1</fullName>
            <ecNumber evidence="7">2.7.7.4</ecNumber>
        </recommendedName>
        <alternativeName>
            <fullName evidence="7">ATP-sulfurylase large subunit</fullName>
        </alternativeName>
        <alternativeName>
            <fullName evidence="7">Sulfate adenylate transferase</fullName>
            <shortName evidence="7">SAT</shortName>
        </alternativeName>
    </domain>
    <domain>
        <recommendedName>
            <fullName evidence="8">Adenylyl-sulfate kinase</fullName>
            <ecNumber evidence="8">2.7.1.25</ecNumber>
        </recommendedName>
        <alternativeName>
            <fullName evidence="8">APS kinase</fullName>
        </alternativeName>
        <alternativeName>
            <fullName evidence="8">ATP adenosine-5'-phosphosulfate 3'-phosphotransferase</fullName>
        </alternativeName>
        <alternativeName>
            <fullName evidence="8">Adenosine-5'-phosphosulfate kinase</fullName>
        </alternativeName>
    </domain>
</protein>
<gene>
    <name evidence="7 10" type="primary">cysN</name>
    <name evidence="8" type="synonym">cysC</name>
    <name evidence="10" type="ORF">KTQ36_10290</name>
</gene>
<evidence type="ECO:0000256" key="3">
    <source>
        <dbReference type="ARBA" id="ARBA00022741"/>
    </source>
</evidence>
<keyword evidence="7 10" id="KW-0548">Nucleotidyltransferase</keyword>
<feature type="active site" description="Phosphoserine intermediate" evidence="8">
    <location>
        <position position="554"/>
    </location>
</feature>
<dbReference type="NCBIfam" id="TIGR02034">
    <property type="entry name" value="CysN"/>
    <property type="match status" value="1"/>
</dbReference>
<keyword evidence="8" id="KW-0597">Phosphoprotein</keyword>
<dbReference type="Pfam" id="PF22594">
    <property type="entry name" value="GTP-eEF1A_C"/>
    <property type="match status" value="1"/>
</dbReference>
<accession>A0ABS6V7X9</accession>
<dbReference type="EC" id="2.7.7.4" evidence="7"/>
<evidence type="ECO:0000256" key="6">
    <source>
        <dbReference type="ARBA" id="ARBA00024872"/>
    </source>
</evidence>
<comment type="catalytic activity">
    <reaction evidence="8">
        <text>adenosine 5'-phosphosulfate + ATP = 3'-phosphoadenylyl sulfate + ADP + H(+)</text>
        <dbReference type="Rhea" id="RHEA:24152"/>
        <dbReference type="ChEBI" id="CHEBI:15378"/>
        <dbReference type="ChEBI" id="CHEBI:30616"/>
        <dbReference type="ChEBI" id="CHEBI:58243"/>
        <dbReference type="ChEBI" id="CHEBI:58339"/>
        <dbReference type="ChEBI" id="CHEBI:456216"/>
        <dbReference type="EC" id="2.7.1.25"/>
    </reaction>
</comment>
<dbReference type="Pfam" id="PF00009">
    <property type="entry name" value="GTP_EFTU"/>
    <property type="match status" value="1"/>
</dbReference>
<dbReference type="EMBL" id="JAHVAH010000001">
    <property type="protein sequence ID" value="MBW0145679.1"/>
    <property type="molecule type" value="Genomic_DNA"/>
</dbReference>
<keyword evidence="2 7" id="KW-0808">Transferase</keyword>
<comment type="caution">
    <text evidence="10">The sequence shown here is derived from an EMBL/GenBank/DDBJ whole genome shotgun (WGS) entry which is preliminary data.</text>
</comment>
<evidence type="ECO:0000259" key="9">
    <source>
        <dbReference type="PROSITE" id="PS51722"/>
    </source>
</evidence>
<dbReference type="NCBIfam" id="NF003013">
    <property type="entry name" value="PRK03846.1"/>
    <property type="match status" value="1"/>
</dbReference>
<dbReference type="NCBIfam" id="TIGR00455">
    <property type="entry name" value="apsK"/>
    <property type="match status" value="1"/>
</dbReference>
<dbReference type="Pfam" id="PF03144">
    <property type="entry name" value="GTP_EFTU_D2"/>
    <property type="match status" value="1"/>
</dbReference>
<evidence type="ECO:0000256" key="7">
    <source>
        <dbReference type="HAMAP-Rule" id="MF_00062"/>
    </source>
</evidence>
<dbReference type="InterPro" id="IPR004161">
    <property type="entry name" value="EFTu-like_2"/>
</dbReference>
<dbReference type="NCBIfam" id="NF004035">
    <property type="entry name" value="PRK05506.1"/>
    <property type="match status" value="1"/>
</dbReference>
<dbReference type="InterPro" id="IPR054696">
    <property type="entry name" value="GTP-eEF1A_C"/>
</dbReference>
<dbReference type="CDD" id="cd04095">
    <property type="entry name" value="CysN_NoDQ_III"/>
    <property type="match status" value="1"/>
</dbReference>
<keyword evidence="3 7" id="KW-0547">Nucleotide-binding</keyword>
<feature type="domain" description="Tr-type G" evidence="9">
    <location>
        <begin position="26"/>
        <end position="243"/>
    </location>
</feature>
<dbReference type="InterPro" id="IPR011779">
    <property type="entry name" value="SO4_adenylTrfase_lsu"/>
</dbReference>
<dbReference type="InterPro" id="IPR000795">
    <property type="entry name" value="T_Tr_GTP-bd_dom"/>
</dbReference>
<proteinExistence type="inferred from homology"/>
<dbReference type="InterPro" id="IPR031157">
    <property type="entry name" value="G_TR_CS"/>
</dbReference>
<dbReference type="NCBIfam" id="NF003478">
    <property type="entry name" value="PRK05124.1"/>
    <property type="match status" value="1"/>
</dbReference>
<dbReference type="HAMAP" id="MF_00062">
    <property type="entry name" value="Sulf_adenylyltr_sub1"/>
    <property type="match status" value="1"/>
</dbReference>
<dbReference type="InterPro" id="IPR041757">
    <property type="entry name" value="CysN_GTP-bd"/>
</dbReference>
<comment type="similarity">
    <text evidence="7">Belongs to the TRAFAC class translation factor GTPase superfamily. Classic translation factor GTPase family. CysN/NodQ subfamily.</text>
</comment>
<evidence type="ECO:0000256" key="1">
    <source>
        <dbReference type="ARBA" id="ARBA00011760"/>
    </source>
</evidence>
<reference evidence="10 11" key="1">
    <citation type="submission" date="2021-07" db="EMBL/GenBank/DDBJ databases">
        <title>The draft genome sequence of Sphingomicrobium sp. B8.</title>
        <authorList>
            <person name="Mu L."/>
        </authorList>
    </citation>
    <scope>NUCLEOTIDE SEQUENCE [LARGE SCALE GENOMIC DNA]</scope>
    <source>
        <strain evidence="10 11">B8</strain>
    </source>
</reference>
<dbReference type="PROSITE" id="PS00301">
    <property type="entry name" value="G_TR_1"/>
    <property type="match status" value="1"/>
</dbReference>
<dbReference type="RefSeq" id="WP_218633569.1">
    <property type="nucleotide sequence ID" value="NZ_JAHVAH010000001.1"/>
</dbReference>
<dbReference type="InterPro" id="IPR044138">
    <property type="entry name" value="CysN_II"/>
</dbReference>
<dbReference type="InterPro" id="IPR002891">
    <property type="entry name" value="APS"/>
</dbReference>
<feature type="binding site" evidence="7">
    <location>
        <begin position="35"/>
        <end position="42"/>
    </location>
    <ligand>
        <name>GTP</name>
        <dbReference type="ChEBI" id="CHEBI:37565"/>
    </ligand>
</feature>
<comment type="pathway">
    <text evidence="7">Sulfur metabolism; hydrogen sulfide biosynthesis; sulfite from sulfate: step 1/3.</text>
</comment>
<keyword evidence="5 7" id="KW-0342">GTP-binding</keyword>
<dbReference type="InterPro" id="IPR059117">
    <property type="entry name" value="APS_kinase_dom"/>
</dbReference>
<evidence type="ECO:0000313" key="11">
    <source>
        <dbReference type="Proteomes" id="UP000698028"/>
    </source>
</evidence>
<comment type="function">
    <text evidence="6">Proposed to provide activated sulfate for transfer to Nod factor. ATP sulfurylase may be the GTPase, regulating ATP sulfurylase activity.</text>
</comment>
<feature type="binding site" evidence="7">
    <location>
        <begin position="169"/>
        <end position="172"/>
    </location>
    <ligand>
        <name>GTP</name>
        <dbReference type="ChEBI" id="CHEBI:37565"/>
    </ligand>
</feature>
<dbReference type="GO" id="GO:0004781">
    <property type="term" value="F:sulfate adenylyltransferase (ATP) activity"/>
    <property type="evidence" value="ECO:0007669"/>
    <property type="project" value="UniProtKB-EC"/>
</dbReference>
<dbReference type="InterPro" id="IPR044139">
    <property type="entry name" value="CysN_NoDQ_III"/>
</dbReference>
<keyword evidence="8" id="KW-0418">Kinase</keyword>
<dbReference type="CDD" id="cd02027">
    <property type="entry name" value="APSK"/>
    <property type="match status" value="1"/>
</dbReference>
<evidence type="ECO:0000313" key="10">
    <source>
        <dbReference type="EMBL" id="MBW0145679.1"/>
    </source>
</evidence>
<comment type="function">
    <text evidence="8">Catalyzes the synthesis of activated sulfate.</text>
</comment>
<dbReference type="CDD" id="cd04166">
    <property type="entry name" value="CysN_ATPS"/>
    <property type="match status" value="1"/>
</dbReference>
<comment type="function">
    <text evidence="7">With CysD forms the ATP sulfurylase (ATPS) that catalyzes the adenylation of sulfate producing adenosine 5'-phosphosulfate (APS) and diphosphate, the first enzymatic step in sulfur assimilation pathway. APS synthesis involves the formation of a high-energy phosphoric-sulfuric acid anhydride bond driven by GTP hydrolysis by CysN coupled to ATP hydrolysis by CysD.</text>
</comment>
<comment type="pathway">
    <text evidence="8">Sulfur metabolism; hydrogen sulfide biosynthesis; sulfite from sulfate: step 2/3.</text>
</comment>
<evidence type="ECO:0000256" key="8">
    <source>
        <dbReference type="HAMAP-Rule" id="MF_00065"/>
    </source>
</evidence>
<feature type="binding site" evidence="7">
    <location>
        <begin position="114"/>
        <end position="118"/>
    </location>
    <ligand>
        <name>GTP</name>
        <dbReference type="ChEBI" id="CHEBI:37565"/>
    </ligand>
</feature>
<sequence>MARPIDEERLLVEQDIDAYLAKQRDKSLLRFITCGSVDDGKSTLIGRLLHDTKQIHADQLDDLASDSKAVGTQGEEIDYALLVDGLSAEREQGITIDVAYRYFSTPKRKFIVADTPGHEQYTRNMVTGASTAELAVLLVDARKGLSTQTKRHSYLTNLVGIRKLVVAVNKMDAVDDDRDTFLKIVADYRDFADSLGIEDWTAIPMSALKGDNIAENSAAMDWYDGPHLLEILETVELEADSDEAASGAFRMPVQWVNRPNQDFRGFAGQIAGGRVRPGDEVRIVPSGKTSRIERIVTMDGDLDEAIAGQSVTLTLEDEVDCSRGDVIADAKDPPQAADQFEASLVWMDEEAMLPGRGYWLKTGTETVTARVQPPKYRVDVNTLDELAAKTLELNEIGVVEIATNRDIPFEPYKDEEGGPPNRSLGGFILIDKMTNRTVAAGMIHFALRRSLNIHHQELDVGRDTHAELKGQKPLVLWFTGLSGSGKSTIANLVEKELAARGRHTFLLDGDNVRHGLNKDLGFTDADRVENIRRIGEVAKLMTDAGLIVLTAFISPFRAEREMVRRMLGDGEFVEVYVDTPLEVAEERDVKGLYAKARAGKLPNFTGIDSPYEAPENPEIRVDTVAMSAEDAAKSIVEQIAARIRARD</sequence>
<dbReference type="PANTHER" id="PTHR23115">
    <property type="entry name" value="TRANSLATION FACTOR"/>
    <property type="match status" value="1"/>
</dbReference>
<comment type="catalytic activity">
    <reaction evidence="7">
        <text>sulfate + ATP + H(+) = adenosine 5'-phosphosulfate + diphosphate</text>
        <dbReference type="Rhea" id="RHEA:18133"/>
        <dbReference type="ChEBI" id="CHEBI:15378"/>
        <dbReference type="ChEBI" id="CHEBI:16189"/>
        <dbReference type="ChEBI" id="CHEBI:30616"/>
        <dbReference type="ChEBI" id="CHEBI:33019"/>
        <dbReference type="ChEBI" id="CHEBI:58243"/>
        <dbReference type="EC" id="2.7.7.4"/>
    </reaction>
</comment>
<dbReference type="PROSITE" id="PS51722">
    <property type="entry name" value="G_TR_2"/>
    <property type="match status" value="1"/>
</dbReference>
<comment type="subunit">
    <text evidence="1">Sulfate-activating enzymes, NodP and NodQ, may be physically associated.</text>
</comment>
<feature type="binding site" evidence="8">
    <location>
        <begin position="480"/>
        <end position="487"/>
    </location>
    <ligand>
        <name>ATP</name>
        <dbReference type="ChEBI" id="CHEBI:30616"/>
    </ligand>
</feature>